<dbReference type="EMBL" id="CP000505">
    <property type="protein sequence ID" value="ABL77805.1"/>
    <property type="molecule type" value="Genomic_DNA"/>
</dbReference>
<dbReference type="KEGG" id="tpe:Tpen_0396"/>
<dbReference type="Proteomes" id="UP000000641">
    <property type="component" value="Chromosome"/>
</dbReference>
<dbReference type="HOGENOM" id="CLU_2505134_0_0_2"/>
<proteinExistence type="predicted"/>
<dbReference type="STRING" id="368408.Tpen_0396"/>
<evidence type="ECO:0000313" key="2">
    <source>
        <dbReference type="Proteomes" id="UP000000641"/>
    </source>
</evidence>
<keyword evidence="2" id="KW-1185">Reference proteome</keyword>
<dbReference type="EnsemblBacteria" id="ABL77805">
    <property type="protein sequence ID" value="ABL77805"/>
    <property type="gene ID" value="Tpen_0396"/>
</dbReference>
<organism evidence="1 2">
    <name type="scientific">Thermofilum pendens (strain DSM 2475 / Hrk 5)</name>
    <dbReference type="NCBI Taxonomy" id="368408"/>
    <lineage>
        <taxon>Archaea</taxon>
        <taxon>Thermoproteota</taxon>
        <taxon>Thermoprotei</taxon>
        <taxon>Thermofilales</taxon>
        <taxon>Thermofilaceae</taxon>
        <taxon>Thermofilum</taxon>
    </lineage>
</organism>
<accession>A1RX75</accession>
<reference evidence="2" key="1">
    <citation type="journal article" date="2008" name="J. Bacteriol.">
        <title>Genome sequence of Thermofilum pendens reveals an exceptional loss of biosynthetic pathways without genome reduction.</title>
        <authorList>
            <person name="Anderson I."/>
            <person name="Rodriguez J."/>
            <person name="Susanti D."/>
            <person name="Porat I."/>
            <person name="Reich C."/>
            <person name="Ulrich L.E."/>
            <person name="Elkins J.G."/>
            <person name="Mavromatis K."/>
            <person name="Lykidis A."/>
            <person name="Kim E."/>
            <person name="Thompson L.S."/>
            <person name="Nolan M."/>
            <person name="Land M."/>
            <person name="Copeland A."/>
            <person name="Lapidus A."/>
            <person name="Lucas S."/>
            <person name="Detter C."/>
            <person name="Zhulin I.B."/>
            <person name="Olsen G.J."/>
            <person name="Whitman W."/>
            <person name="Mukhopadhyay B."/>
            <person name="Bristow J."/>
            <person name="Kyrpides N."/>
        </authorList>
    </citation>
    <scope>NUCLEOTIDE SEQUENCE [LARGE SCALE GENOMIC DNA]</scope>
    <source>
        <strain evidence="2">DSM 2475 / Hrk 5</strain>
    </source>
</reference>
<evidence type="ECO:0000313" key="1">
    <source>
        <dbReference type="EMBL" id="ABL77805.1"/>
    </source>
</evidence>
<sequence length="85" mass="9389">MTVSVELSLECRIVLANRAEKLCRVVRDLVEAAGEGILLVDDELAVEIVEARRAAEYLLEALKDLEAEIGKGSVIALRFHRSRLA</sequence>
<dbReference type="RefSeq" id="WP_011752070.1">
    <property type="nucleotide sequence ID" value="NC_008698.1"/>
</dbReference>
<name>A1RX75_THEPD</name>
<gene>
    <name evidence="1" type="ordered locus">Tpen_0396</name>
</gene>
<dbReference type="AlphaFoldDB" id="A1RX75"/>
<dbReference type="GeneID" id="4600531"/>
<protein>
    <submittedName>
        <fullName evidence="1">Uncharacterized protein</fullName>
    </submittedName>
</protein>